<dbReference type="AlphaFoldDB" id="A0A2Z6QI46"/>
<keyword evidence="11" id="KW-0175">Coiled coil</keyword>
<dbReference type="InterPro" id="IPR038506">
    <property type="entry name" value="GLE1-like_sf"/>
</dbReference>
<dbReference type="InterPro" id="IPR012476">
    <property type="entry name" value="GLE1"/>
</dbReference>
<dbReference type="Proteomes" id="UP000615446">
    <property type="component" value="Unassembled WGS sequence"/>
</dbReference>
<dbReference type="GO" id="GO:0005543">
    <property type="term" value="F:phospholipid binding"/>
    <property type="evidence" value="ECO:0007669"/>
    <property type="project" value="TreeGrafter"/>
</dbReference>
<protein>
    <recommendedName>
        <fullName evidence="9">mRNA export factor GLE1</fullName>
    </recommendedName>
    <alternativeName>
        <fullName evidence="10">Nucleoporin GLE1</fullName>
    </alternativeName>
</protein>
<proteinExistence type="inferred from homology"/>
<dbReference type="GO" id="GO:0031369">
    <property type="term" value="F:translation initiation factor binding"/>
    <property type="evidence" value="ECO:0007669"/>
    <property type="project" value="TreeGrafter"/>
</dbReference>
<evidence type="ECO:0000256" key="9">
    <source>
        <dbReference type="ARBA" id="ARBA00026227"/>
    </source>
</evidence>
<keyword evidence="4" id="KW-0509">mRNA transport</keyword>
<evidence type="ECO:0000256" key="2">
    <source>
        <dbReference type="ARBA" id="ARBA00011056"/>
    </source>
</evidence>
<evidence type="ECO:0000313" key="14">
    <source>
        <dbReference type="Proteomes" id="UP000247702"/>
    </source>
</evidence>
<keyword evidence="5" id="KW-0653">Protein transport</keyword>
<name>A0A2Z6QI46_9GLOM</name>
<dbReference type="EMBL" id="BLAL01000228">
    <property type="protein sequence ID" value="GES93527.1"/>
    <property type="molecule type" value="Genomic_DNA"/>
</dbReference>
<evidence type="ECO:0000256" key="6">
    <source>
        <dbReference type="ARBA" id="ARBA00023010"/>
    </source>
</evidence>
<dbReference type="EMBL" id="BEXD01000224">
    <property type="protein sequence ID" value="GBB85459.1"/>
    <property type="molecule type" value="Genomic_DNA"/>
</dbReference>
<evidence type="ECO:0000256" key="7">
    <source>
        <dbReference type="ARBA" id="ARBA00023132"/>
    </source>
</evidence>
<organism evidence="12 14">
    <name type="scientific">Rhizophagus clarus</name>
    <dbReference type="NCBI Taxonomy" id="94130"/>
    <lineage>
        <taxon>Eukaryota</taxon>
        <taxon>Fungi</taxon>
        <taxon>Fungi incertae sedis</taxon>
        <taxon>Mucoromycota</taxon>
        <taxon>Glomeromycotina</taxon>
        <taxon>Glomeromycetes</taxon>
        <taxon>Glomerales</taxon>
        <taxon>Glomeraceae</taxon>
        <taxon>Rhizophagus</taxon>
    </lineage>
</organism>
<keyword evidence="6" id="KW-0811">Translocation</keyword>
<dbReference type="STRING" id="94130.A0A2Z6QI46"/>
<evidence type="ECO:0000256" key="1">
    <source>
        <dbReference type="ARBA" id="ARBA00004567"/>
    </source>
</evidence>
<evidence type="ECO:0000256" key="8">
    <source>
        <dbReference type="ARBA" id="ARBA00023242"/>
    </source>
</evidence>
<evidence type="ECO:0000256" key="4">
    <source>
        <dbReference type="ARBA" id="ARBA00022816"/>
    </source>
</evidence>
<keyword evidence="3" id="KW-0813">Transport</keyword>
<evidence type="ECO:0000313" key="12">
    <source>
        <dbReference type="EMBL" id="GBB85459.1"/>
    </source>
</evidence>
<reference evidence="13" key="2">
    <citation type="submission" date="2019-10" db="EMBL/GenBank/DDBJ databases">
        <title>Conservation and host-specific expression of non-tandemly repeated heterogenous ribosome RNA gene in arbuscular mycorrhizal fungi.</title>
        <authorList>
            <person name="Maeda T."/>
            <person name="Kobayashi Y."/>
            <person name="Nakagawa T."/>
            <person name="Ezawa T."/>
            <person name="Yamaguchi K."/>
            <person name="Bino T."/>
            <person name="Nishimoto Y."/>
            <person name="Shigenobu S."/>
            <person name="Kawaguchi M."/>
        </authorList>
    </citation>
    <scope>NUCLEOTIDE SEQUENCE</scope>
    <source>
        <strain evidence="13">HR1</strain>
    </source>
</reference>
<dbReference type="GO" id="GO:0015031">
    <property type="term" value="P:protein transport"/>
    <property type="evidence" value="ECO:0007669"/>
    <property type="project" value="UniProtKB-KW"/>
</dbReference>
<accession>A0A2Z6QI46</accession>
<evidence type="ECO:0000256" key="10">
    <source>
        <dbReference type="ARBA" id="ARBA00029983"/>
    </source>
</evidence>
<comment type="subcellular location">
    <subcellularLocation>
        <location evidence="1">Nucleus</location>
        <location evidence="1">Nuclear pore complex</location>
    </subcellularLocation>
</comment>
<comment type="caution">
    <text evidence="12">The sequence shown here is derived from an EMBL/GenBank/DDBJ whole genome shotgun (WGS) entry which is preliminary data.</text>
</comment>
<feature type="coiled-coil region" evidence="11">
    <location>
        <begin position="47"/>
        <end position="191"/>
    </location>
</feature>
<sequence>MQKPVTQEELAFVACESDRFESEKIKWRNELIQQTIEQREREHEHNISVAREEIKKRYEEAERIREEKYKQWQKFCDKLNQQYEKERLRRQKDFQAEQVKWKQEAEKYERRIQAQKQEVINRQLAEDEKKRQALAAIKAQKEAIAADKKKKEEEAIKAAEEKRIAKENEKLEAEKKALNKLSSDEALKEEERYRQCLKLINDKIAKDPQLKQASLESRKTITLVLNTLTNDRMKIIDTASQLDRIFKNVQNSNQRLYYFLLNYTAKGIVNHAEVDVLSNEAAAFPFAHVSVLISTEHPDFMEKFMMARFVKKCPYVLPRYYAKLPNQNINDIKKQMGYKQNEEEDTYYKRMCAILALYCAIMQTVPLIPNRVNPYSMDHAWIWLARLLNLPPRKITPFLLYIFLKVTGTQMLQTFKGQATKIFNVVYKAYVHQPPPEVKALLTSSPAAMSRLKTFLEDASRKGFTEPEGSVPK</sequence>
<dbReference type="GO" id="GO:0005737">
    <property type="term" value="C:cytoplasm"/>
    <property type="evidence" value="ECO:0007669"/>
    <property type="project" value="TreeGrafter"/>
</dbReference>
<dbReference type="OrthoDB" id="420884at2759"/>
<evidence type="ECO:0000256" key="11">
    <source>
        <dbReference type="SAM" id="Coils"/>
    </source>
</evidence>
<keyword evidence="8" id="KW-0539">Nucleus</keyword>
<evidence type="ECO:0000313" key="13">
    <source>
        <dbReference type="EMBL" id="GES93527.1"/>
    </source>
</evidence>
<dbReference type="PANTHER" id="PTHR12960:SF0">
    <property type="entry name" value="MRNA EXPORT FACTOR GLE1"/>
    <property type="match status" value="1"/>
</dbReference>
<evidence type="ECO:0000256" key="3">
    <source>
        <dbReference type="ARBA" id="ARBA00022448"/>
    </source>
</evidence>
<dbReference type="Gene3D" id="1.25.40.510">
    <property type="entry name" value="GLE1-like"/>
    <property type="match status" value="1"/>
</dbReference>
<dbReference type="PANTHER" id="PTHR12960">
    <property type="entry name" value="GLE-1-RELATED"/>
    <property type="match status" value="1"/>
</dbReference>
<gene>
    <name evidence="13" type="ORF">RCL2_002027000</name>
    <name evidence="12" type="ORF">RclHR1_00120013</name>
</gene>
<dbReference type="Proteomes" id="UP000247702">
    <property type="component" value="Unassembled WGS sequence"/>
</dbReference>
<dbReference type="GO" id="GO:0000822">
    <property type="term" value="F:inositol hexakisphosphate binding"/>
    <property type="evidence" value="ECO:0007669"/>
    <property type="project" value="TreeGrafter"/>
</dbReference>
<dbReference type="Pfam" id="PF07817">
    <property type="entry name" value="GLE1"/>
    <property type="match status" value="1"/>
</dbReference>
<dbReference type="GO" id="GO:0044614">
    <property type="term" value="C:nuclear pore cytoplasmic filaments"/>
    <property type="evidence" value="ECO:0007669"/>
    <property type="project" value="TreeGrafter"/>
</dbReference>
<keyword evidence="7" id="KW-0906">Nuclear pore complex</keyword>
<evidence type="ECO:0000256" key="5">
    <source>
        <dbReference type="ARBA" id="ARBA00022927"/>
    </source>
</evidence>
<dbReference type="GO" id="GO:0016973">
    <property type="term" value="P:poly(A)+ mRNA export from nucleus"/>
    <property type="evidence" value="ECO:0007669"/>
    <property type="project" value="InterPro"/>
</dbReference>
<keyword evidence="14" id="KW-1185">Reference proteome</keyword>
<reference evidence="12 14" key="1">
    <citation type="submission" date="2017-11" db="EMBL/GenBank/DDBJ databases">
        <title>The genome of Rhizophagus clarus HR1 reveals common genetic basis of auxotrophy among arbuscular mycorrhizal fungi.</title>
        <authorList>
            <person name="Kobayashi Y."/>
        </authorList>
    </citation>
    <scope>NUCLEOTIDE SEQUENCE [LARGE SCALE GENOMIC DNA]</scope>
    <source>
        <strain evidence="12 14">HR1</strain>
    </source>
</reference>
<comment type="similarity">
    <text evidence="2">Belongs to the GLE1 family.</text>
</comment>